<evidence type="ECO:0000313" key="1">
    <source>
        <dbReference type="EMBL" id="EDV27021.1"/>
    </source>
</evidence>
<dbReference type="GO" id="GO:0060271">
    <property type="term" value="P:cilium assembly"/>
    <property type="evidence" value="ECO:0000318"/>
    <property type="project" value="GO_Central"/>
</dbReference>
<dbReference type="RefSeq" id="XP_002111017.1">
    <property type="nucleotide sequence ID" value="XM_002110981.1"/>
</dbReference>
<dbReference type="OMA" id="IIHCKTN"/>
<dbReference type="AlphaFoldDB" id="B3RSA7"/>
<dbReference type="OrthoDB" id="2126411at2759"/>
<dbReference type="PANTHER" id="PTHR24274:SF1">
    <property type="entry name" value="CILIA- AND FLAGELLA-ASSOCIATED PROTEIN 161"/>
    <property type="match status" value="1"/>
</dbReference>
<evidence type="ECO:0008006" key="3">
    <source>
        <dbReference type="Google" id="ProtNLM"/>
    </source>
</evidence>
<dbReference type="InParanoid" id="B3RSA7"/>
<sequence length="264" mass="30233">MSYRTYNPAVRIGNWQEDVCLEEEKLKDFLEKKERGELLTDRAYNLRHHILQKIDLSSPADDGYIHFGDIVCLYNVGTSSIASANMSDIQMHNAQQLEGPCPLTSSKNFEPCIRNAFQIVSADNVDRTGEILHFEQHFCLSTLSGIGGQLKLYSDRATFIKYAKYSRLQDATLSAESNYQCEWKLLVLEPKQRLIMEGMPVPIGQKLLINHCKSNQCLASLPEYTHRTSFGREFEVVAHTHYDPHKIARDINHWNFIYAGQSCN</sequence>
<evidence type="ECO:0000313" key="2">
    <source>
        <dbReference type="Proteomes" id="UP000009022"/>
    </source>
</evidence>
<dbReference type="GO" id="GO:0031514">
    <property type="term" value="C:motile cilium"/>
    <property type="evidence" value="ECO:0000318"/>
    <property type="project" value="GO_Central"/>
</dbReference>
<reference evidence="1 2" key="1">
    <citation type="journal article" date="2008" name="Nature">
        <title>The Trichoplax genome and the nature of placozoans.</title>
        <authorList>
            <person name="Srivastava M."/>
            <person name="Begovic E."/>
            <person name="Chapman J."/>
            <person name="Putnam N.H."/>
            <person name="Hellsten U."/>
            <person name="Kawashima T."/>
            <person name="Kuo A."/>
            <person name="Mitros T."/>
            <person name="Salamov A."/>
            <person name="Carpenter M.L."/>
            <person name="Signorovitch A.Y."/>
            <person name="Moreno M.A."/>
            <person name="Kamm K."/>
            <person name="Grimwood J."/>
            <person name="Schmutz J."/>
            <person name="Shapiro H."/>
            <person name="Grigoriev I.V."/>
            <person name="Buss L.W."/>
            <person name="Schierwater B."/>
            <person name="Dellaporta S.L."/>
            <person name="Rokhsar D.S."/>
        </authorList>
    </citation>
    <scope>NUCLEOTIDE SEQUENCE [LARGE SCALE GENOMIC DNA]</scope>
    <source>
        <strain evidence="1 2">Grell-BS-1999</strain>
    </source>
</reference>
<protein>
    <recommendedName>
        <fullName evidence="3">Cilia- and flagella-associated protein 161</fullName>
    </recommendedName>
</protein>
<organism evidence="1 2">
    <name type="scientific">Trichoplax adhaerens</name>
    <name type="common">Trichoplax reptans</name>
    <dbReference type="NCBI Taxonomy" id="10228"/>
    <lineage>
        <taxon>Eukaryota</taxon>
        <taxon>Metazoa</taxon>
        <taxon>Placozoa</taxon>
        <taxon>Uniplacotomia</taxon>
        <taxon>Trichoplacea</taxon>
        <taxon>Trichoplacidae</taxon>
        <taxon>Trichoplax</taxon>
    </lineage>
</organism>
<dbReference type="GeneID" id="6751695"/>
<accession>B3RSA7</accession>
<dbReference type="InterPro" id="IPR055325">
    <property type="entry name" value="CF161"/>
</dbReference>
<dbReference type="CTD" id="6751695"/>
<dbReference type="HOGENOM" id="CLU_080458_0_0_1"/>
<dbReference type="eggNOG" id="ENOG502QRDA">
    <property type="taxonomic scope" value="Eukaryota"/>
</dbReference>
<dbReference type="PANTHER" id="PTHR24274">
    <property type="entry name" value="CILIA- AND FLAGELLA-ASSOCIATED PROTEIN 161"/>
    <property type="match status" value="1"/>
</dbReference>
<dbReference type="KEGG" id="tad:TRIADDRAFT_54530"/>
<proteinExistence type="predicted"/>
<dbReference type="EMBL" id="DS985243">
    <property type="protein sequence ID" value="EDV27021.1"/>
    <property type="molecule type" value="Genomic_DNA"/>
</dbReference>
<dbReference type="PhylomeDB" id="B3RSA7"/>
<dbReference type="Pfam" id="PF24569">
    <property type="entry name" value="CFAP161"/>
    <property type="match status" value="1"/>
</dbReference>
<name>B3RSA7_TRIAD</name>
<keyword evidence="2" id="KW-1185">Reference proteome</keyword>
<gene>
    <name evidence="1" type="ORF">TRIADDRAFT_54530</name>
</gene>
<dbReference type="Proteomes" id="UP000009022">
    <property type="component" value="Unassembled WGS sequence"/>
</dbReference>
<dbReference type="STRING" id="10228.B3RSA7"/>